<reference evidence="2 3" key="1">
    <citation type="journal article" date="2016" name="Nat. Commun.">
        <title>Ectomycorrhizal ecology is imprinted in the genome of the dominant symbiotic fungus Cenococcum geophilum.</title>
        <authorList>
            <consortium name="DOE Joint Genome Institute"/>
            <person name="Peter M."/>
            <person name="Kohler A."/>
            <person name="Ohm R.A."/>
            <person name="Kuo A."/>
            <person name="Krutzmann J."/>
            <person name="Morin E."/>
            <person name="Arend M."/>
            <person name="Barry K.W."/>
            <person name="Binder M."/>
            <person name="Choi C."/>
            <person name="Clum A."/>
            <person name="Copeland A."/>
            <person name="Grisel N."/>
            <person name="Haridas S."/>
            <person name="Kipfer T."/>
            <person name="LaButti K."/>
            <person name="Lindquist E."/>
            <person name="Lipzen A."/>
            <person name="Maire R."/>
            <person name="Meier B."/>
            <person name="Mihaltcheva S."/>
            <person name="Molinier V."/>
            <person name="Murat C."/>
            <person name="Poggeler S."/>
            <person name="Quandt C.A."/>
            <person name="Sperisen C."/>
            <person name="Tritt A."/>
            <person name="Tisserant E."/>
            <person name="Crous P.W."/>
            <person name="Henrissat B."/>
            <person name="Nehls U."/>
            <person name="Egli S."/>
            <person name="Spatafora J.W."/>
            <person name="Grigoriev I.V."/>
            <person name="Martin F.M."/>
        </authorList>
    </citation>
    <scope>NUCLEOTIDE SEQUENCE [LARGE SCALE GENOMIC DNA]</scope>
    <source>
        <strain evidence="2 3">CBS 207.34</strain>
    </source>
</reference>
<dbReference type="EMBL" id="KV750720">
    <property type="protein sequence ID" value="OCL03508.1"/>
    <property type="molecule type" value="Genomic_DNA"/>
</dbReference>
<evidence type="ECO:0000313" key="2">
    <source>
        <dbReference type="EMBL" id="OCL03508.1"/>
    </source>
</evidence>
<feature type="compositionally biased region" description="Basic residues" evidence="1">
    <location>
        <begin position="9"/>
        <end position="19"/>
    </location>
</feature>
<feature type="compositionally biased region" description="Low complexity" evidence="1">
    <location>
        <begin position="63"/>
        <end position="89"/>
    </location>
</feature>
<gene>
    <name evidence="2" type="ORF">AOQ84DRAFT_145980</name>
</gene>
<protein>
    <submittedName>
        <fullName evidence="2">Uncharacterized protein</fullName>
    </submittedName>
</protein>
<keyword evidence="3" id="KW-1185">Reference proteome</keyword>
<dbReference type="Proteomes" id="UP000250140">
    <property type="component" value="Unassembled WGS sequence"/>
</dbReference>
<sequence length="126" mass="14211">MNSPFLKPQTRRRSLPLRRSNKERVYKIWKTPLISTTPTADMPTTNNTCLITCRQNQRLSIQTRTPALRPAARTPSTTRRSDPAPTTSTKPQNPEPRHPPPYQNPDTDPDPDLSAPGHLSEHPSDP</sequence>
<accession>A0A8E2ESF5</accession>
<organism evidence="2 3">
    <name type="scientific">Glonium stellatum</name>
    <dbReference type="NCBI Taxonomy" id="574774"/>
    <lineage>
        <taxon>Eukaryota</taxon>
        <taxon>Fungi</taxon>
        <taxon>Dikarya</taxon>
        <taxon>Ascomycota</taxon>
        <taxon>Pezizomycotina</taxon>
        <taxon>Dothideomycetes</taxon>
        <taxon>Pleosporomycetidae</taxon>
        <taxon>Gloniales</taxon>
        <taxon>Gloniaceae</taxon>
        <taxon>Glonium</taxon>
    </lineage>
</organism>
<feature type="region of interest" description="Disordered" evidence="1">
    <location>
        <begin position="58"/>
        <end position="126"/>
    </location>
</feature>
<evidence type="ECO:0000256" key="1">
    <source>
        <dbReference type="SAM" id="MobiDB-lite"/>
    </source>
</evidence>
<proteinExistence type="predicted"/>
<name>A0A8E2ESF5_9PEZI</name>
<evidence type="ECO:0000313" key="3">
    <source>
        <dbReference type="Proteomes" id="UP000250140"/>
    </source>
</evidence>
<feature type="region of interest" description="Disordered" evidence="1">
    <location>
        <begin position="1"/>
        <end position="23"/>
    </location>
</feature>
<dbReference type="AlphaFoldDB" id="A0A8E2ESF5"/>